<dbReference type="AlphaFoldDB" id="A0AAI8V9H6"/>
<dbReference type="InterPro" id="IPR001849">
    <property type="entry name" value="PH_domain"/>
</dbReference>
<feature type="compositionally biased region" description="Low complexity" evidence="1">
    <location>
        <begin position="35"/>
        <end position="46"/>
    </location>
</feature>
<feature type="domain" description="PH" evidence="2">
    <location>
        <begin position="67"/>
        <end position="196"/>
    </location>
</feature>
<dbReference type="Gene3D" id="2.30.29.30">
    <property type="entry name" value="Pleckstrin-homology domain (PH domain)/Phosphotyrosine-binding domain (PTB)"/>
    <property type="match status" value="1"/>
</dbReference>
<feature type="compositionally biased region" description="Basic and acidic residues" evidence="1">
    <location>
        <begin position="240"/>
        <end position="292"/>
    </location>
</feature>
<gene>
    <name evidence="3" type="ORF">KHLLAP_LOCUS758</name>
</gene>
<dbReference type="PROSITE" id="PS50003">
    <property type="entry name" value="PH_DOMAIN"/>
    <property type="match status" value="1"/>
</dbReference>
<protein>
    <submittedName>
        <fullName evidence="3">Uu.00g031430.m01.CDS01</fullName>
    </submittedName>
</protein>
<feature type="region of interest" description="Disordered" evidence="1">
    <location>
        <begin position="222"/>
        <end position="558"/>
    </location>
</feature>
<feature type="compositionally biased region" description="Basic and acidic residues" evidence="1">
    <location>
        <begin position="308"/>
        <end position="325"/>
    </location>
</feature>
<feature type="compositionally biased region" description="Low complexity" evidence="1">
    <location>
        <begin position="7"/>
        <end position="24"/>
    </location>
</feature>
<evidence type="ECO:0000259" key="2">
    <source>
        <dbReference type="PROSITE" id="PS50003"/>
    </source>
</evidence>
<reference evidence="3" key="1">
    <citation type="submission" date="2023-10" db="EMBL/GenBank/DDBJ databases">
        <authorList>
            <person name="Hackl T."/>
        </authorList>
    </citation>
    <scope>NUCLEOTIDE SEQUENCE</scope>
</reference>
<evidence type="ECO:0000313" key="3">
    <source>
        <dbReference type="EMBL" id="CAJ2500290.1"/>
    </source>
</evidence>
<sequence length="558" mass="59989">MADVQKPVAVPDTAPAVADPIVDAKPVDETPSELPVAEPSTATETPAETKTEETAAPVEEAKKEEVKPIEAGTLEHKGAPANFPKNFMYQKNYFWFGTDALEKEKLATYLKNEKATDVGHHVASWATETGKGLLFYGKEADKATPAGAIQLSEASEPTVDGANKFHFTSKGHKHTFKASSTAERDNWVEQLKLKITEAKDLAPTVTESATYKHTLDSFKPAAAAKKEETPAVAAAASTEETPKEEAKEEKKEAKEEKKEEKMEAKEEKKEAKEEKKEEKKEAKEEKKDESKRRSASRKRTSIFGTLLNKKDESKKETPAADDKAVEASPVALPAEVEPVADETTQAPVTEATPVEEPKKEEAATATKPKRQSLFGNLSFGKKPKAETDSAPATPAKDTTAIAPLDEPVAETAPVIPAVETTEPLSAEVASPATVPTETTDITPATNGETKKEVKSEKRKSSLPFAFGKKEKSATSDEEGEKTKSPPFFSKFRQTINRGNKDKTTDKSAEEAIAEDKPAEATDATAETKAEEPVTAPVVDETPVEQPAAAGPAPVTAAA</sequence>
<dbReference type="InterPro" id="IPR039483">
    <property type="entry name" value="Meu6_PH_dom"/>
</dbReference>
<dbReference type="EMBL" id="CAUWAG010000003">
    <property type="protein sequence ID" value="CAJ2500290.1"/>
    <property type="molecule type" value="Genomic_DNA"/>
</dbReference>
<evidence type="ECO:0000313" key="4">
    <source>
        <dbReference type="Proteomes" id="UP001295740"/>
    </source>
</evidence>
<dbReference type="PANTHER" id="PTHR42073:SF1">
    <property type="entry name" value="MEIOTIC EXPRESSION UP-REGULATED PROTEIN 6"/>
    <property type="match status" value="1"/>
</dbReference>
<dbReference type="Proteomes" id="UP001295740">
    <property type="component" value="Unassembled WGS sequence"/>
</dbReference>
<dbReference type="Pfam" id="PF15406">
    <property type="entry name" value="PH_6"/>
    <property type="match status" value="1"/>
</dbReference>
<evidence type="ECO:0000256" key="1">
    <source>
        <dbReference type="SAM" id="MobiDB-lite"/>
    </source>
</evidence>
<feature type="compositionally biased region" description="Polar residues" evidence="1">
    <location>
        <begin position="433"/>
        <end position="447"/>
    </location>
</feature>
<feature type="compositionally biased region" description="Basic and acidic residues" evidence="1">
    <location>
        <begin position="498"/>
        <end position="531"/>
    </location>
</feature>
<dbReference type="PANTHER" id="PTHR42073">
    <property type="entry name" value="MEIOTIC EXPRESSION UP-REGULATED PROTEIN 6"/>
    <property type="match status" value="1"/>
</dbReference>
<feature type="compositionally biased region" description="Basic and acidic residues" evidence="1">
    <location>
        <begin position="448"/>
        <end position="459"/>
    </location>
</feature>
<keyword evidence="4" id="KW-1185">Reference proteome</keyword>
<feature type="region of interest" description="Disordered" evidence="1">
    <location>
        <begin position="1"/>
        <end position="78"/>
    </location>
</feature>
<accession>A0AAI8V9H6</accession>
<proteinExistence type="predicted"/>
<dbReference type="InterPro" id="IPR011993">
    <property type="entry name" value="PH-like_dom_sf"/>
</dbReference>
<comment type="caution">
    <text evidence="3">The sequence shown here is derived from an EMBL/GenBank/DDBJ whole genome shotgun (WGS) entry which is preliminary data.</text>
</comment>
<feature type="compositionally biased region" description="Low complexity" evidence="1">
    <location>
        <begin position="546"/>
        <end position="558"/>
    </location>
</feature>
<organism evidence="3 4">
    <name type="scientific">Anthostomella pinea</name>
    <dbReference type="NCBI Taxonomy" id="933095"/>
    <lineage>
        <taxon>Eukaryota</taxon>
        <taxon>Fungi</taxon>
        <taxon>Dikarya</taxon>
        <taxon>Ascomycota</taxon>
        <taxon>Pezizomycotina</taxon>
        <taxon>Sordariomycetes</taxon>
        <taxon>Xylariomycetidae</taxon>
        <taxon>Xylariales</taxon>
        <taxon>Xylariaceae</taxon>
        <taxon>Anthostomella</taxon>
    </lineage>
</organism>
<dbReference type="SUPFAM" id="SSF50729">
    <property type="entry name" value="PH domain-like"/>
    <property type="match status" value="1"/>
</dbReference>
<dbReference type="InterPro" id="IPR039712">
    <property type="entry name" value="Meu6"/>
</dbReference>
<feature type="compositionally biased region" description="Low complexity" evidence="1">
    <location>
        <begin position="230"/>
        <end position="239"/>
    </location>
</feature>
<feature type="compositionally biased region" description="Basic and acidic residues" evidence="1">
    <location>
        <begin position="47"/>
        <end position="78"/>
    </location>
</feature>
<name>A0AAI8V9H6_9PEZI</name>